<dbReference type="Gene3D" id="1.10.490.10">
    <property type="entry name" value="Globins"/>
    <property type="match status" value="1"/>
</dbReference>
<name>W4LNH2_ENTF1</name>
<keyword evidence="3" id="KW-1185">Reference proteome</keyword>
<dbReference type="GO" id="GO:0019825">
    <property type="term" value="F:oxygen binding"/>
    <property type="evidence" value="ECO:0007669"/>
    <property type="project" value="InterPro"/>
</dbReference>
<dbReference type="CDD" id="cd01068">
    <property type="entry name" value="globin_sensor"/>
    <property type="match status" value="1"/>
</dbReference>
<proteinExistence type="predicted"/>
<evidence type="ECO:0000313" key="2">
    <source>
        <dbReference type="EMBL" id="ETW99522.1"/>
    </source>
</evidence>
<gene>
    <name evidence="2" type="ORF">ETSY1_14785</name>
</gene>
<evidence type="ECO:0000313" key="3">
    <source>
        <dbReference type="Proteomes" id="UP000019141"/>
    </source>
</evidence>
<dbReference type="AlphaFoldDB" id="W4LNH2"/>
<dbReference type="EMBL" id="AZHW01000439">
    <property type="protein sequence ID" value="ETW99522.1"/>
    <property type="molecule type" value="Genomic_DNA"/>
</dbReference>
<reference evidence="2 3" key="1">
    <citation type="journal article" date="2014" name="Nature">
        <title>An environmental bacterial taxon with a large and distinct metabolic repertoire.</title>
        <authorList>
            <person name="Wilson M.C."/>
            <person name="Mori T."/>
            <person name="Ruckert C."/>
            <person name="Uria A.R."/>
            <person name="Helf M.J."/>
            <person name="Takada K."/>
            <person name="Gernert C."/>
            <person name="Steffens U.A."/>
            <person name="Heycke N."/>
            <person name="Schmitt S."/>
            <person name="Rinke C."/>
            <person name="Helfrich E.J."/>
            <person name="Brachmann A.O."/>
            <person name="Gurgui C."/>
            <person name="Wakimoto T."/>
            <person name="Kracht M."/>
            <person name="Crusemann M."/>
            <person name="Hentschel U."/>
            <person name="Abe I."/>
            <person name="Matsunaga S."/>
            <person name="Kalinowski J."/>
            <person name="Takeyama H."/>
            <person name="Piel J."/>
        </authorList>
    </citation>
    <scope>NUCLEOTIDE SEQUENCE [LARGE SCALE GENOMIC DNA]</scope>
    <source>
        <strain evidence="3">TSY1</strain>
    </source>
</reference>
<dbReference type="InterPro" id="IPR012292">
    <property type="entry name" value="Globin/Proto"/>
</dbReference>
<sequence>MSKVMDWPARFQEMIDFVGLTDDERQLIKDSGPIILGHVRKLTEGIYDQLLAYPESAQFFTTEDGERDEKRIEDNIQTMISWFRAAVTAPTNQGFIRYLVGISQMHANIPVHRPNNAPVAPRYVIGTISYYQTNLDEILHQQMADPELARRTCVAWNKWLLVMLELMLANYLLHDR</sequence>
<protein>
    <recommendedName>
        <fullName evidence="1">Globin-sensor domain-containing protein</fullName>
    </recommendedName>
</protein>
<dbReference type="SUPFAM" id="SSF46458">
    <property type="entry name" value="Globin-like"/>
    <property type="match status" value="1"/>
</dbReference>
<accession>W4LNH2</accession>
<dbReference type="HOGENOM" id="CLU_1522458_0_0_7"/>
<dbReference type="InterPro" id="IPR044398">
    <property type="entry name" value="Globin-sensor_dom"/>
</dbReference>
<dbReference type="InterPro" id="IPR009050">
    <property type="entry name" value="Globin-like_sf"/>
</dbReference>
<dbReference type="Proteomes" id="UP000019141">
    <property type="component" value="Unassembled WGS sequence"/>
</dbReference>
<dbReference type="InterPro" id="IPR039379">
    <property type="entry name" value="Protoglobin_sensor_dom"/>
</dbReference>
<evidence type="ECO:0000259" key="1">
    <source>
        <dbReference type="Pfam" id="PF11563"/>
    </source>
</evidence>
<feature type="domain" description="Globin-sensor" evidence="1">
    <location>
        <begin position="9"/>
        <end position="172"/>
    </location>
</feature>
<dbReference type="Pfam" id="PF11563">
    <property type="entry name" value="Protoglobin"/>
    <property type="match status" value="1"/>
</dbReference>
<organism evidence="2 3">
    <name type="scientific">Entotheonella factor</name>
    <dbReference type="NCBI Taxonomy" id="1429438"/>
    <lineage>
        <taxon>Bacteria</taxon>
        <taxon>Pseudomonadati</taxon>
        <taxon>Nitrospinota/Tectimicrobiota group</taxon>
        <taxon>Candidatus Tectimicrobiota</taxon>
        <taxon>Candidatus Entotheonellia</taxon>
        <taxon>Candidatus Entotheonellales</taxon>
        <taxon>Candidatus Entotheonellaceae</taxon>
        <taxon>Candidatus Entotheonella</taxon>
    </lineage>
</organism>
<dbReference type="GO" id="GO:0020037">
    <property type="term" value="F:heme binding"/>
    <property type="evidence" value="ECO:0007669"/>
    <property type="project" value="InterPro"/>
</dbReference>
<comment type="caution">
    <text evidence="2">The sequence shown here is derived from an EMBL/GenBank/DDBJ whole genome shotgun (WGS) entry which is preliminary data.</text>
</comment>